<reference evidence="1 2" key="1">
    <citation type="submission" date="2021-02" db="EMBL/GenBank/DDBJ databases">
        <title>Paenibacillus tianjinensis sp. nov.</title>
        <authorList>
            <person name="Liu H."/>
        </authorList>
    </citation>
    <scope>NUCLEOTIDE SEQUENCE [LARGE SCALE GENOMIC DNA]</scope>
    <source>
        <strain evidence="1 2">TB2019</strain>
    </source>
</reference>
<accession>A0ABX7L7P9</accession>
<evidence type="ECO:0000313" key="2">
    <source>
        <dbReference type="Proteomes" id="UP000663452"/>
    </source>
</evidence>
<sequence length="117" mass="12975">MSDWIDEIKSHVETYAGEKTKVTTALNSVLGELKYSTLGYGYSVELTNLAPLLWTIAISITNVGRITFEIEYDDILAEGGSQNVIGDFIPGFPEDLEGALRNLITKKVKSTLVYKRD</sequence>
<dbReference type="Proteomes" id="UP000663452">
    <property type="component" value="Chromosome"/>
</dbReference>
<protein>
    <submittedName>
        <fullName evidence="1">Uncharacterized protein</fullName>
    </submittedName>
</protein>
<keyword evidence="2" id="KW-1185">Reference proteome</keyword>
<name>A0ABX7L7P9_9BACL</name>
<gene>
    <name evidence="1" type="ORF">JRJ22_15260</name>
</gene>
<dbReference type="EMBL" id="CP070969">
    <property type="protein sequence ID" value="QSF42674.1"/>
    <property type="molecule type" value="Genomic_DNA"/>
</dbReference>
<proteinExistence type="predicted"/>
<dbReference type="RefSeq" id="WP_206100363.1">
    <property type="nucleotide sequence ID" value="NZ_CP070969.1"/>
</dbReference>
<organism evidence="1 2">
    <name type="scientific">Paenibacillus tianjinensis</name>
    <dbReference type="NCBI Taxonomy" id="2810347"/>
    <lineage>
        <taxon>Bacteria</taxon>
        <taxon>Bacillati</taxon>
        <taxon>Bacillota</taxon>
        <taxon>Bacilli</taxon>
        <taxon>Bacillales</taxon>
        <taxon>Paenibacillaceae</taxon>
        <taxon>Paenibacillus</taxon>
    </lineage>
</organism>
<evidence type="ECO:0000313" key="1">
    <source>
        <dbReference type="EMBL" id="QSF42674.1"/>
    </source>
</evidence>